<dbReference type="Proteomes" id="UP001200034">
    <property type="component" value="Unassembled WGS sequence"/>
</dbReference>
<dbReference type="AlphaFoldDB" id="A0AAD4K5H5"/>
<reference evidence="1" key="1">
    <citation type="journal article" date="2021" name="Mol. Ecol. Resour.">
        <title>Phylogenomic analyses of the genus Drosophila reveals genomic signals of climate adaptation.</title>
        <authorList>
            <person name="Li F."/>
            <person name="Rane R.V."/>
            <person name="Luria V."/>
            <person name="Xiong Z."/>
            <person name="Chen J."/>
            <person name="Li Z."/>
            <person name="Catullo R.A."/>
            <person name="Griffin P.C."/>
            <person name="Schiffer M."/>
            <person name="Pearce S."/>
            <person name="Lee S.F."/>
            <person name="McElroy K."/>
            <person name="Stocker A."/>
            <person name="Shirriffs J."/>
            <person name="Cockerell F."/>
            <person name="Coppin C."/>
            <person name="Sgro C.M."/>
            <person name="Karger A."/>
            <person name="Cain J.W."/>
            <person name="Weber J.A."/>
            <person name="Santpere G."/>
            <person name="Kirschner M.W."/>
            <person name="Hoffmann A.A."/>
            <person name="Oakeshott J.G."/>
            <person name="Zhang G."/>
        </authorList>
    </citation>
    <scope>NUCLEOTIDE SEQUENCE</scope>
    <source>
        <strain evidence="1">BGI-SZ-2011g</strain>
    </source>
</reference>
<accession>A0AAD4K5H5</accession>
<sequence>NMRSLLNFNSDSRYSANQMRIRIAIATATPTALTKWHKVALISNWKSTWCPMNNPDLNSSGCLDGFYDANSQVTNICIRLKMCKFLQIAKDQYQLTDDDALELLAFFKNNITEACQHLDGNLLNGNPSLRLEIDKPWRLLSKSIRELPGIEILSVHTYFATLGEVFLVEPKLMLNVLPAVPIVKRFAGRYVRIQRTYHDGSVVRAGCALANSYAEFEIACVLLPSDVDNNLGQVWAQMLHHLQLYMPPLVLASCAWSRCE</sequence>
<feature type="non-terminal residue" evidence="1">
    <location>
        <position position="1"/>
    </location>
</feature>
<name>A0AAD4K5H5_9MUSC</name>
<feature type="non-terminal residue" evidence="1">
    <location>
        <position position="260"/>
    </location>
</feature>
<proteinExistence type="predicted"/>
<evidence type="ECO:0000313" key="2">
    <source>
        <dbReference type="Proteomes" id="UP001200034"/>
    </source>
</evidence>
<comment type="caution">
    <text evidence="1">The sequence shown here is derived from an EMBL/GenBank/DDBJ whole genome shotgun (WGS) entry which is preliminary data.</text>
</comment>
<organism evidence="1 2">
    <name type="scientific">Drosophila rubida</name>
    <dbReference type="NCBI Taxonomy" id="30044"/>
    <lineage>
        <taxon>Eukaryota</taxon>
        <taxon>Metazoa</taxon>
        <taxon>Ecdysozoa</taxon>
        <taxon>Arthropoda</taxon>
        <taxon>Hexapoda</taxon>
        <taxon>Insecta</taxon>
        <taxon>Pterygota</taxon>
        <taxon>Neoptera</taxon>
        <taxon>Endopterygota</taxon>
        <taxon>Diptera</taxon>
        <taxon>Brachycera</taxon>
        <taxon>Muscomorpha</taxon>
        <taxon>Ephydroidea</taxon>
        <taxon>Drosophilidae</taxon>
        <taxon>Drosophila</taxon>
    </lineage>
</organism>
<keyword evidence="2" id="KW-1185">Reference proteome</keyword>
<gene>
    <name evidence="1" type="ORF">KR093_007641</name>
</gene>
<dbReference type="EMBL" id="JAJJHW010001127">
    <property type="protein sequence ID" value="KAH8377873.1"/>
    <property type="molecule type" value="Genomic_DNA"/>
</dbReference>
<protein>
    <submittedName>
        <fullName evidence="1">Uncharacterized protein</fullName>
    </submittedName>
</protein>
<evidence type="ECO:0000313" key="1">
    <source>
        <dbReference type="EMBL" id="KAH8377873.1"/>
    </source>
</evidence>